<gene>
    <name evidence="1" type="ORF">COV31_00635</name>
</gene>
<evidence type="ECO:0008006" key="3">
    <source>
        <dbReference type="Google" id="ProtNLM"/>
    </source>
</evidence>
<protein>
    <recommendedName>
        <fullName evidence="3">Polymerase nucleotidyl transferase domain-containing protein</fullName>
    </recommendedName>
</protein>
<comment type="caution">
    <text evidence="1">The sequence shown here is derived from an EMBL/GenBank/DDBJ whole genome shotgun (WGS) entry which is preliminary data.</text>
</comment>
<dbReference type="EMBL" id="PCXO01000004">
    <property type="protein sequence ID" value="PIR41599.1"/>
    <property type="molecule type" value="Genomic_DNA"/>
</dbReference>
<organism evidence="1 2">
    <name type="scientific">Candidatus Yanofskybacteria bacterium CG10_big_fil_rev_8_21_14_0_10_46_23</name>
    <dbReference type="NCBI Taxonomy" id="1975098"/>
    <lineage>
        <taxon>Bacteria</taxon>
        <taxon>Candidatus Yanofskyibacteriota</taxon>
    </lineage>
</organism>
<dbReference type="AlphaFoldDB" id="A0A2H0R4Z7"/>
<proteinExistence type="predicted"/>
<accession>A0A2H0R4Z7</accession>
<evidence type="ECO:0000313" key="1">
    <source>
        <dbReference type="EMBL" id="PIR41599.1"/>
    </source>
</evidence>
<evidence type="ECO:0000313" key="2">
    <source>
        <dbReference type="Proteomes" id="UP000230232"/>
    </source>
</evidence>
<reference evidence="1 2" key="1">
    <citation type="submission" date="2017-09" db="EMBL/GenBank/DDBJ databases">
        <title>Depth-based differentiation of microbial function through sediment-hosted aquifers and enrichment of novel symbionts in the deep terrestrial subsurface.</title>
        <authorList>
            <person name="Probst A.J."/>
            <person name="Ladd B."/>
            <person name="Jarett J.K."/>
            <person name="Geller-Mcgrath D.E."/>
            <person name="Sieber C.M."/>
            <person name="Emerson J.B."/>
            <person name="Anantharaman K."/>
            <person name="Thomas B.C."/>
            <person name="Malmstrom R."/>
            <person name="Stieglmeier M."/>
            <person name="Klingl A."/>
            <person name="Woyke T."/>
            <person name="Ryan C.M."/>
            <person name="Banfield J.F."/>
        </authorList>
    </citation>
    <scope>NUCLEOTIDE SEQUENCE [LARGE SCALE GENOMIC DNA]</scope>
    <source>
        <strain evidence="1">CG10_big_fil_rev_8_21_14_0_10_46_23</strain>
    </source>
</reference>
<name>A0A2H0R4Z7_9BACT</name>
<sequence>MNSLSGSARAILATLIYYDGLNFPLTQIELESFSIPVSKFDSNLSRLDFISAISELQRINLITEKNGYYMLANRQSLYEQRIRRRKIAEKKWQRIQREVRWLRFVPFIEILFASGSLALENPSLQSDLDLLVVTRSGRIWITRVLISLVLSLRRTRRTRYEVIAPDKVCLNHYITDQSLAIPFRSLYTGQLYAHLMPIFFEDERLVRKFKIDNNWIKNYVTQWSLPINSRRRVQQNYILRVVKQALAFFLGGRVGNWLEGLARDYQSRRVRQSRDFRTLGGRVTIDDTQLEFHPHSPERRLIDNFNQAVKARTLFGNYLEKDSGLRA</sequence>
<dbReference type="Proteomes" id="UP000230232">
    <property type="component" value="Unassembled WGS sequence"/>
</dbReference>